<comment type="caution">
    <text evidence="1">The sequence shown here is derived from an EMBL/GenBank/DDBJ whole genome shotgun (WGS) entry which is preliminary data.</text>
</comment>
<proteinExistence type="predicted"/>
<dbReference type="Proteomes" id="UP001162992">
    <property type="component" value="Chromosome 1"/>
</dbReference>
<dbReference type="EMBL" id="CM055092">
    <property type="protein sequence ID" value="KAJ7568522.1"/>
    <property type="molecule type" value="Genomic_DNA"/>
</dbReference>
<accession>A0ACC2EPW3</accession>
<organism evidence="1 2">
    <name type="scientific">Diphasiastrum complanatum</name>
    <name type="common">Issler's clubmoss</name>
    <name type="synonym">Lycopodium complanatum</name>
    <dbReference type="NCBI Taxonomy" id="34168"/>
    <lineage>
        <taxon>Eukaryota</taxon>
        <taxon>Viridiplantae</taxon>
        <taxon>Streptophyta</taxon>
        <taxon>Embryophyta</taxon>
        <taxon>Tracheophyta</taxon>
        <taxon>Lycopodiopsida</taxon>
        <taxon>Lycopodiales</taxon>
        <taxon>Lycopodiaceae</taxon>
        <taxon>Lycopodioideae</taxon>
        <taxon>Diphasiastrum</taxon>
    </lineage>
</organism>
<sequence length="277" mass="31334">MAMLAVMSVPDAYGLVEAGVYRASALTPHNLPFLLQLRLKTLLHLSTEHPLPAIVDLLDKCGTKFIHLGARQGKRLSTWKPVSEDLVKDALEFVLDANTHPIMVTCSTGIHQTGTLVGCLRRLQKWNLTSIMEEYRRYAGRKARYANEQFMELFDENLISLPKYIPAWLIDQQRMMKEEEAEFNRRRKSTDVSNLQDDASVAFPMVAPLNVSSSGLEQGVQGSEDMTLVTSKDCTSEQRGFLKSEKLPSYARYYFSCSSPLTTDTHSYKRKLIAHVE</sequence>
<protein>
    <submittedName>
        <fullName evidence="1">Uncharacterized protein</fullName>
    </submittedName>
</protein>
<gene>
    <name evidence="1" type="ORF">O6H91_01G036200</name>
</gene>
<evidence type="ECO:0000313" key="1">
    <source>
        <dbReference type="EMBL" id="KAJ7568522.1"/>
    </source>
</evidence>
<keyword evidence="2" id="KW-1185">Reference proteome</keyword>
<reference evidence="2" key="1">
    <citation type="journal article" date="2024" name="Proc. Natl. Acad. Sci. U.S.A.">
        <title>Extraordinary preservation of gene collinearity over three hundred million years revealed in homosporous lycophytes.</title>
        <authorList>
            <person name="Li C."/>
            <person name="Wickell D."/>
            <person name="Kuo L.Y."/>
            <person name="Chen X."/>
            <person name="Nie B."/>
            <person name="Liao X."/>
            <person name="Peng D."/>
            <person name="Ji J."/>
            <person name="Jenkins J."/>
            <person name="Williams M."/>
            <person name="Shu S."/>
            <person name="Plott C."/>
            <person name="Barry K."/>
            <person name="Rajasekar S."/>
            <person name="Grimwood J."/>
            <person name="Han X."/>
            <person name="Sun S."/>
            <person name="Hou Z."/>
            <person name="He W."/>
            <person name="Dai G."/>
            <person name="Sun C."/>
            <person name="Schmutz J."/>
            <person name="Leebens-Mack J.H."/>
            <person name="Li F.W."/>
            <person name="Wang L."/>
        </authorList>
    </citation>
    <scope>NUCLEOTIDE SEQUENCE [LARGE SCALE GENOMIC DNA]</scope>
    <source>
        <strain evidence="2">cv. PW_Plant_1</strain>
    </source>
</reference>
<name>A0ACC2EPW3_DIPCM</name>
<evidence type="ECO:0000313" key="2">
    <source>
        <dbReference type="Proteomes" id="UP001162992"/>
    </source>
</evidence>